<comment type="caution">
    <text evidence="2">The sequence shown here is derived from an EMBL/GenBank/DDBJ whole genome shotgun (WGS) entry which is preliminary data.</text>
</comment>
<sequence>MGCSRTSTEGESSSTKGSSGLVGPRTKACNVGHGPSVPSRRRRPSFRLPASSSLGPSPHRFPPDQHHGWLYRTSRYIVTCLSLF</sequence>
<feature type="region of interest" description="Disordered" evidence="1">
    <location>
        <begin position="1"/>
        <end position="65"/>
    </location>
</feature>
<accession>W7U0B1</accession>
<evidence type="ECO:0000313" key="2">
    <source>
        <dbReference type="EMBL" id="EWM26044.1"/>
    </source>
</evidence>
<name>W7U0B1_9STRA</name>
<organism evidence="2 3">
    <name type="scientific">Nannochloropsis gaditana</name>
    <dbReference type="NCBI Taxonomy" id="72520"/>
    <lineage>
        <taxon>Eukaryota</taxon>
        <taxon>Sar</taxon>
        <taxon>Stramenopiles</taxon>
        <taxon>Ochrophyta</taxon>
        <taxon>Eustigmatophyceae</taxon>
        <taxon>Eustigmatales</taxon>
        <taxon>Monodopsidaceae</taxon>
        <taxon>Nannochloropsis</taxon>
    </lineage>
</organism>
<evidence type="ECO:0000256" key="1">
    <source>
        <dbReference type="SAM" id="MobiDB-lite"/>
    </source>
</evidence>
<dbReference type="Proteomes" id="UP000019335">
    <property type="component" value="Chromosome 9"/>
</dbReference>
<dbReference type="EMBL" id="AZIL01000760">
    <property type="protein sequence ID" value="EWM26044.1"/>
    <property type="molecule type" value="Genomic_DNA"/>
</dbReference>
<proteinExistence type="predicted"/>
<evidence type="ECO:0000313" key="3">
    <source>
        <dbReference type="Proteomes" id="UP000019335"/>
    </source>
</evidence>
<keyword evidence="3" id="KW-1185">Reference proteome</keyword>
<feature type="compositionally biased region" description="Low complexity" evidence="1">
    <location>
        <begin position="1"/>
        <end position="19"/>
    </location>
</feature>
<reference evidence="2 3" key="1">
    <citation type="journal article" date="2014" name="Mol. Plant">
        <title>Chromosome Scale Genome Assembly and Transcriptome Profiling of Nannochloropsis gaditana in Nitrogen Depletion.</title>
        <authorList>
            <person name="Corteggiani Carpinelli E."/>
            <person name="Telatin A."/>
            <person name="Vitulo N."/>
            <person name="Forcato C."/>
            <person name="D'Angelo M."/>
            <person name="Schiavon R."/>
            <person name="Vezzi A."/>
            <person name="Giacometti G.M."/>
            <person name="Morosinotto T."/>
            <person name="Valle G."/>
        </authorList>
    </citation>
    <scope>NUCLEOTIDE SEQUENCE [LARGE SCALE GENOMIC DNA]</scope>
    <source>
        <strain evidence="2 3">B-31</strain>
    </source>
</reference>
<dbReference type="AlphaFoldDB" id="W7U0B1"/>
<protein>
    <submittedName>
        <fullName evidence="2">Uncharacterized protein</fullName>
    </submittedName>
</protein>
<gene>
    <name evidence="2" type="ORF">Naga_101283g1</name>
</gene>